<dbReference type="GO" id="GO:0008330">
    <property type="term" value="F:protein tyrosine/threonine phosphatase activity"/>
    <property type="evidence" value="ECO:0007669"/>
    <property type="project" value="TreeGrafter"/>
</dbReference>
<keyword evidence="3" id="KW-0378">Hydrolase</keyword>
<dbReference type="InterPro" id="IPR020422">
    <property type="entry name" value="TYR_PHOSPHATASE_DUAL_dom"/>
</dbReference>
<dbReference type="PANTHER" id="PTHR10159:SF519">
    <property type="entry name" value="DUAL SPECIFICITY PROTEIN PHOSPHATASE MPK3"/>
    <property type="match status" value="1"/>
</dbReference>
<comment type="similarity">
    <text evidence="1">Belongs to the protein-tyrosine phosphatase family. Non-receptor class dual specificity subfamily.</text>
</comment>
<sequence>MNCCQGSAALTEKAVAAGLLRPTSLQRLLDASAGYHSVALALTTFRDILVGRPPWASEAIRSGLPPRLRRALGCLRLPDVQIAAAQCLETAVRECDEQSAVAACFAAGVVSALSIALCGPDLNRRRAVVAALCALAARDRTTFAHEVATSAPRLKDTLGHLQRALPDAAAAAAAASLHISGAALLPNPAMVHEPSSLNDSPQADGLDFVTTVPSLGDLPGGDSAAMSNASPGRASAARFDGGESLPTSPQVASFAFNVPGAMRGSSTASICATPSPTGLAEVVPGLFLGSFRKVADALSGATSASKPLDALLCVAAEIPSPFPLPRCLDPPTLETQHFHLRDDATQNIVDGAADVCVAIDDCLRRGLRVVVYCRAGKSRSVSCIVRWLMTRHNMTADDALAHVRRSHPIAEPNMHFLRQLRAADGVVPATAAAT</sequence>
<organism evidence="8">
    <name type="scientific">Neobodo designis</name>
    <name type="common">Flagellated protozoan</name>
    <name type="synonym">Bodo designis</name>
    <dbReference type="NCBI Taxonomy" id="312471"/>
    <lineage>
        <taxon>Eukaryota</taxon>
        <taxon>Discoba</taxon>
        <taxon>Euglenozoa</taxon>
        <taxon>Kinetoplastea</taxon>
        <taxon>Metakinetoplastina</taxon>
        <taxon>Neobodonida</taxon>
        <taxon>Neobodo</taxon>
    </lineage>
</organism>
<dbReference type="AlphaFoldDB" id="A0A7S1L4R5"/>
<dbReference type="Pfam" id="PF00782">
    <property type="entry name" value="DSPc"/>
    <property type="match status" value="1"/>
</dbReference>
<feature type="domain" description="Tyrosine-protein phosphatase" evidence="6">
    <location>
        <begin position="275"/>
        <end position="429"/>
    </location>
</feature>
<dbReference type="GO" id="GO:0017017">
    <property type="term" value="F:MAP kinase tyrosine/serine/threonine phosphatase activity"/>
    <property type="evidence" value="ECO:0007669"/>
    <property type="project" value="TreeGrafter"/>
</dbReference>
<dbReference type="Gene3D" id="1.25.10.10">
    <property type="entry name" value="Leucine-rich Repeat Variant"/>
    <property type="match status" value="1"/>
</dbReference>
<name>A0A7S1L4R5_NEODS</name>
<dbReference type="PROSITE" id="PS50056">
    <property type="entry name" value="TYR_PHOSPHATASE_2"/>
    <property type="match status" value="1"/>
</dbReference>
<dbReference type="SMART" id="SM00195">
    <property type="entry name" value="DSPc"/>
    <property type="match status" value="1"/>
</dbReference>
<keyword evidence="4" id="KW-0904">Protein phosphatase</keyword>
<evidence type="ECO:0000256" key="3">
    <source>
        <dbReference type="ARBA" id="ARBA00022801"/>
    </source>
</evidence>
<evidence type="ECO:0000313" key="8">
    <source>
        <dbReference type="EMBL" id="CAD9094355.1"/>
    </source>
</evidence>
<accession>A0A7S1L4R5</accession>
<evidence type="ECO:0000259" key="7">
    <source>
        <dbReference type="PROSITE" id="PS50056"/>
    </source>
</evidence>
<dbReference type="InterPro" id="IPR029021">
    <property type="entry name" value="Prot-tyrosine_phosphatase-like"/>
</dbReference>
<dbReference type="InterPro" id="IPR000340">
    <property type="entry name" value="Dual-sp_phosphatase_cat-dom"/>
</dbReference>
<feature type="region of interest" description="Disordered" evidence="5">
    <location>
        <begin position="219"/>
        <end position="243"/>
    </location>
</feature>
<evidence type="ECO:0000256" key="4">
    <source>
        <dbReference type="ARBA" id="ARBA00022912"/>
    </source>
</evidence>
<dbReference type="GO" id="GO:0033550">
    <property type="term" value="F:MAP kinase tyrosine phosphatase activity"/>
    <property type="evidence" value="ECO:0007669"/>
    <property type="project" value="TreeGrafter"/>
</dbReference>
<feature type="domain" description="Tyrosine specific protein phosphatases" evidence="7">
    <location>
        <begin position="346"/>
        <end position="408"/>
    </location>
</feature>
<evidence type="ECO:0000256" key="5">
    <source>
        <dbReference type="SAM" id="MobiDB-lite"/>
    </source>
</evidence>
<gene>
    <name evidence="8" type="ORF">NDES1114_LOCUS3616</name>
</gene>
<proteinExistence type="inferred from homology"/>
<dbReference type="Gene3D" id="3.90.190.10">
    <property type="entry name" value="Protein tyrosine phosphatase superfamily"/>
    <property type="match status" value="1"/>
</dbReference>
<dbReference type="SUPFAM" id="SSF48371">
    <property type="entry name" value="ARM repeat"/>
    <property type="match status" value="1"/>
</dbReference>
<dbReference type="InterPro" id="IPR016024">
    <property type="entry name" value="ARM-type_fold"/>
</dbReference>
<dbReference type="PROSITE" id="PS50054">
    <property type="entry name" value="TYR_PHOSPHATASE_DUAL"/>
    <property type="match status" value="1"/>
</dbReference>
<dbReference type="SUPFAM" id="SSF52799">
    <property type="entry name" value="(Phosphotyrosine protein) phosphatases II"/>
    <property type="match status" value="1"/>
</dbReference>
<evidence type="ECO:0000259" key="6">
    <source>
        <dbReference type="PROSITE" id="PS50054"/>
    </source>
</evidence>
<dbReference type="CDD" id="cd14498">
    <property type="entry name" value="DSP"/>
    <property type="match status" value="1"/>
</dbReference>
<dbReference type="EMBL" id="HBGF01005305">
    <property type="protein sequence ID" value="CAD9094355.1"/>
    <property type="molecule type" value="Transcribed_RNA"/>
</dbReference>
<reference evidence="8" key="1">
    <citation type="submission" date="2021-01" db="EMBL/GenBank/DDBJ databases">
        <authorList>
            <person name="Corre E."/>
            <person name="Pelletier E."/>
            <person name="Niang G."/>
            <person name="Scheremetjew M."/>
            <person name="Finn R."/>
            <person name="Kale V."/>
            <person name="Holt S."/>
            <person name="Cochrane G."/>
            <person name="Meng A."/>
            <person name="Brown T."/>
            <person name="Cohen L."/>
        </authorList>
    </citation>
    <scope>NUCLEOTIDE SEQUENCE</scope>
    <source>
        <strain evidence="8">CCAP 1951/1</strain>
    </source>
</reference>
<dbReference type="EC" id="3.1.3.48" evidence="2"/>
<protein>
    <recommendedName>
        <fullName evidence="2">protein-tyrosine-phosphatase</fullName>
        <ecNumber evidence="2">3.1.3.48</ecNumber>
    </recommendedName>
</protein>
<dbReference type="InterPro" id="IPR000387">
    <property type="entry name" value="Tyr_Pase_dom"/>
</dbReference>
<evidence type="ECO:0000256" key="1">
    <source>
        <dbReference type="ARBA" id="ARBA00008601"/>
    </source>
</evidence>
<dbReference type="PANTHER" id="PTHR10159">
    <property type="entry name" value="DUAL SPECIFICITY PROTEIN PHOSPHATASE"/>
    <property type="match status" value="1"/>
</dbReference>
<dbReference type="GO" id="GO:0043409">
    <property type="term" value="P:negative regulation of MAPK cascade"/>
    <property type="evidence" value="ECO:0007669"/>
    <property type="project" value="TreeGrafter"/>
</dbReference>
<dbReference type="GO" id="GO:0005737">
    <property type="term" value="C:cytoplasm"/>
    <property type="evidence" value="ECO:0007669"/>
    <property type="project" value="TreeGrafter"/>
</dbReference>
<evidence type="ECO:0000256" key="2">
    <source>
        <dbReference type="ARBA" id="ARBA00013064"/>
    </source>
</evidence>
<dbReference type="InterPro" id="IPR011989">
    <property type="entry name" value="ARM-like"/>
</dbReference>